<dbReference type="InterPro" id="IPR015422">
    <property type="entry name" value="PyrdxlP-dep_Trfase_small"/>
</dbReference>
<dbReference type="PANTHER" id="PTHR42790:SF19">
    <property type="entry name" value="KYNURENINE_ALPHA-AMINOADIPATE AMINOTRANSFERASE, MITOCHONDRIAL"/>
    <property type="match status" value="1"/>
</dbReference>
<evidence type="ECO:0000256" key="3">
    <source>
        <dbReference type="ARBA" id="ARBA00022679"/>
    </source>
</evidence>
<dbReference type="SUPFAM" id="SSF53383">
    <property type="entry name" value="PLP-dependent transferases"/>
    <property type="match status" value="1"/>
</dbReference>
<accession>A0ABU9DCF7</accession>
<name>A0ABU9DCF7_9BACL</name>
<dbReference type="Gene3D" id="3.90.1150.10">
    <property type="entry name" value="Aspartate Aminotransferase, domain 1"/>
    <property type="match status" value="1"/>
</dbReference>
<keyword evidence="4" id="KW-0663">Pyridoxal phosphate</keyword>
<proteinExistence type="predicted"/>
<evidence type="ECO:0000256" key="1">
    <source>
        <dbReference type="ARBA" id="ARBA00001933"/>
    </source>
</evidence>
<dbReference type="Pfam" id="PF00155">
    <property type="entry name" value="Aminotran_1_2"/>
    <property type="match status" value="1"/>
</dbReference>
<protein>
    <submittedName>
        <fullName evidence="6">PLP-dependent aminotransferase family protein</fullName>
    </submittedName>
</protein>
<evidence type="ECO:0000256" key="4">
    <source>
        <dbReference type="ARBA" id="ARBA00022898"/>
    </source>
</evidence>
<dbReference type="PANTHER" id="PTHR42790">
    <property type="entry name" value="AMINOTRANSFERASE"/>
    <property type="match status" value="1"/>
</dbReference>
<dbReference type="InterPro" id="IPR050859">
    <property type="entry name" value="Class-I_PLP-dep_aminotransf"/>
</dbReference>
<comment type="caution">
    <text evidence="6">The sequence shown here is derived from an EMBL/GenBank/DDBJ whole genome shotgun (WGS) entry which is preliminary data.</text>
</comment>
<evidence type="ECO:0000313" key="6">
    <source>
        <dbReference type="EMBL" id="MEK8126532.1"/>
    </source>
</evidence>
<dbReference type="Gene3D" id="3.40.640.10">
    <property type="entry name" value="Type I PLP-dependent aspartate aminotransferase-like (Major domain)"/>
    <property type="match status" value="1"/>
</dbReference>
<evidence type="ECO:0000256" key="2">
    <source>
        <dbReference type="ARBA" id="ARBA00022576"/>
    </source>
</evidence>
<dbReference type="RefSeq" id="WP_341413586.1">
    <property type="nucleotide sequence ID" value="NZ_JBBPCC010000001.1"/>
</dbReference>
<dbReference type="Proteomes" id="UP001469365">
    <property type="component" value="Unassembled WGS sequence"/>
</dbReference>
<dbReference type="InterPro" id="IPR004839">
    <property type="entry name" value="Aminotransferase_I/II_large"/>
</dbReference>
<evidence type="ECO:0000259" key="5">
    <source>
        <dbReference type="Pfam" id="PF00155"/>
    </source>
</evidence>
<sequence length="404" mass="45283">MTSRLEPFSFARRIPSTPSIGSSTVTKPDHIHLSFGFAAPHLFPIEQLSASAADAVTQHGRKALQYSGAPGPGKILQWIQERSLVHGIRADLNQILVTYGSTQGIDLATRILVDPGDHVWVESPSFFSALQSFRAAEAVVTSFPIDEDGVRVDLIENALVEAKRDGRPIPKLLYTMPTYHNPGGVTLSIERRKRLVQLAEAYNFFILEDDAYSELNFTGNQYPPLYTLFPERVIYLNTFSKIIGPGLRLGWVIADQQVIQKVRLLNLGGSIGVFTQEILAQLIDNFAFQNHVDALSAHYRKQRDVMAEALREHFGEHVSFHLPEGGFYIWLRFADHVNTSEWVQDAASRGVSFVEGKSFFADPEGYHYARLCFSYVSEEQIVRGVKLLADSYFSYIGREAVRSS</sequence>
<organism evidence="6 7">
    <name type="scientific">Paenibacillus filicis</name>
    <dbReference type="NCBI Taxonomy" id="669464"/>
    <lineage>
        <taxon>Bacteria</taxon>
        <taxon>Bacillati</taxon>
        <taxon>Bacillota</taxon>
        <taxon>Bacilli</taxon>
        <taxon>Bacillales</taxon>
        <taxon>Paenibacillaceae</taxon>
        <taxon>Paenibacillus</taxon>
    </lineage>
</organism>
<comment type="cofactor">
    <cofactor evidence="1">
        <name>pyridoxal 5'-phosphate</name>
        <dbReference type="ChEBI" id="CHEBI:597326"/>
    </cofactor>
</comment>
<gene>
    <name evidence="6" type="ORF">WMW72_01245</name>
</gene>
<dbReference type="InterPro" id="IPR015421">
    <property type="entry name" value="PyrdxlP-dep_Trfase_major"/>
</dbReference>
<dbReference type="EMBL" id="JBBPCC010000001">
    <property type="protein sequence ID" value="MEK8126532.1"/>
    <property type="molecule type" value="Genomic_DNA"/>
</dbReference>
<reference evidence="6 7" key="1">
    <citation type="submission" date="2024-04" db="EMBL/GenBank/DDBJ databases">
        <title>draft genome sequnece of Paenibacillus filicis.</title>
        <authorList>
            <person name="Kim D.-U."/>
        </authorList>
    </citation>
    <scope>NUCLEOTIDE SEQUENCE [LARGE SCALE GENOMIC DNA]</scope>
    <source>
        <strain evidence="6 7">KACC14197</strain>
    </source>
</reference>
<dbReference type="InterPro" id="IPR015424">
    <property type="entry name" value="PyrdxlP-dep_Trfase"/>
</dbReference>
<dbReference type="CDD" id="cd00609">
    <property type="entry name" value="AAT_like"/>
    <property type="match status" value="1"/>
</dbReference>
<feature type="domain" description="Aminotransferase class I/classII large" evidence="5">
    <location>
        <begin position="87"/>
        <end position="385"/>
    </location>
</feature>
<keyword evidence="7" id="KW-1185">Reference proteome</keyword>
<evidence type="ECO:0000313" key="7">
    <source>
        <dbReference type="Proteomes" id="UP001469365"/>
    </source>
</evidence>
<keyword evidence="3" id="KW-0808">Transferase</keyword>
<keyword evidence="2 6" id="KW-0032">Aminotransferase</keyword>
<dbReference type="GO" id="GO:0008483">
    <property type="term" value="F:transaminase activity"/>
    <property type="evidence" value="ECO:0007669"/>
    <property type="project" value="UniProtKB-KW"/>
</dbReference>